<evidence type="ECO:0000313" key="2">
    <source>
        <dbReference type="Proteomes" id="UP000490939"/>
    </source>
</evidence>
<dbReference type="Proteomes" id="UP000490939">
    <property type="component" value="Unassembled WGS sequence"/>
</dbReference>
<evidence type="ECO:0000313" key="1">
    <source>
        <dbReference type="EMBL" id="KAE9994389.1"/>
    </source>
</evidence>
<name>A0A8H3ZCU3_VENIN</name>
<dbReference type="AlphaFoldDB" id="A0A8H3ZCU3"/>
<gene>
    <name evidence="1" type="ORF">EG327_010829</name>
</gene>
<protein>
    <submittedName>
        <fullName evidence="1">Uncharacterized protein</fullName>
    </submittedName>
</protein>
<keyword evidence="2" id="KW-1185">Reference proteome</keyword>
<organism evidence="1 2">
    <name type="scientific">Venturia inaequalis</name>
    <name type="common">Apple scab fungus</name>
    <dbReference type="NCBI Taxonomy" id="5025"/>
    <lineage>
        <taxon>Eukaryota</taxon>
        <taxon>Fungi</taxon>
        <taxon>Dikarya</taxon>
        <taxon>Ascomycota</taxon>
        <taxon>Pezizomycotina</taxon>
        <taxon>Dothideomycetes</taxon>
        <taxon>Pleosporomycetidae</taxon>
        <taxon>Venturiales</taxon>
        <taxon>Venturiaceae</taxon>
        <taxon>Venturia</taxon>
    </lineage>
</organism>
<proteinExistence type="predicted"/>
<accession>A0A8H3ZCU3</accession>
<sequence length="211" mass="24291">MNTFEAANRRAIAERLNDENITNIIIQYIGHPVPFQPESPYYRAETAHEPLWTEPPLHRGYEPLNWRIIDISETEAMINALTRCFAENIDGPLDPESFLRLHRIIKQAAYRRMFYADIVGAELPWTNPGPGGWKWWSTEGGREGRKIVRRKVKLYVWIFGLDWVMAKFRDWFWAILLGPMVVNSLRGETGAKAALKAAFKSTGKEAGFPSE</sequence>
<reference evidence="1 2" key="1">
    <citation type="submission" date="2019-07" db="EMBL/GenBank/DDBJ databases">
        <title>Venturia inaequalis Genome Resource.</title>
        <authorList>
            <person name="Lichtner F.J."/>
        </authorList>
    </citation>
    <scope>NUCLEOTIDE SEQUENCE [LARGE SCALE GENOMIC DNA]</scope>
    <source>
        <strain evidence="1 2">DMI_063113</strain>
    </source>
</reference>
<dbReference type="EMBL" id="WNWR01000008">
    <property type="protein sequence ID" value="KAE9994389.1"/>
    <property type="molecule type" value="Genomic_DNA"/>
</dbReference>
<comment type="caution">
    <text evidence="1">The sequence shown here is derived from an EMBL/GenBank/DDBJ whole genome shotgun (WGS) entry which is preliminary data.</text>
</comment>